<dbReference type="Gene3D" id="1.20.1250.20">
    <property type="entry name" value="MFS general substrate transporter like domains"/>
    <property type="match status" value="1"/>
</dbReference>
<gene>
    <name evidence="8" type="ORF">Daura_26335</name>
</gene>
<evidence type="ECO:0000256" key="6">
    <source>
        <dbReference type="SAM" id="MobiDB-lite"/>
    </source>
</evidence>
<evidence type="ECO:0000256" key="1">
    <source>
        <dbReference type="ARBA" id="ARBA00004651"/>
    </source>
</evidence>
<feature type="region of interest" description="Disordered" evidence="6">
    <location>
        <begin position="183"/>
        <end position="211"/>
    </location>
</feature>
<keyword evidence="5 7" id="KW-0472">Membrane</keyword>
<feature type="transmembrane region" description="Helical" evidence="7">
    <location>
        <begin position="159"/>
        <end position="178"/>
    </location>
</feature>
<comment type="subcellular location">
    <subcellularLocation>
        <location evidence="1">Cell membrane</location>
        <topology evidence="1">Multi-pass membrane protein</topology>
    </subcellularLocation>
</comment>
<feature type="transmembrane region" description="Helical" evidence="7">
    <location>
        <begin position="255"/>
        <end position="281"/>
    </location>
</feature>
<dbReference type="GO" id="GO:0022857">
    <property type="term" value="F:transmembrane transporter activity"/>
    <property type="evidence" value="ECO:0007669"/>
    <property type="project" value="InterPro"/>
</dbReference>
<feature type="transmembrane region" description="Helical" evidence="7">
    <location>
        <begin position="33"/>
        <end position="55"/>
    </location>
</feature>
<sequence length="434" mass="41838">MLARLLAAATLARTADAGAAVVLLLASVRHTGGPALGATVLAALLVPHVLAGPFVGLVTDRARRPRLVHAGFSALFGAALGGVLLLTGVAPAPLVVALALVAGACGPMIFGGLSSRLDDVVPPPRRPHARGLDAATYNVAEIAGPAAGALLVAALGVPVAALVLCGACLLAAAILLTVTGPTQVPGRPPRQAAEQTSGQAPGSAQAGPSRGRDVAAAAPLATAAAPRPAMPPVAPVAPRVGVGAGLAAIVRSRPLLAVTAATAVAAYGTGMITPVAVVLGVAAGHPAGGGLLVTALGVGALCGSLLVARFPVRPAPHLVVVGCLLGMGAVFAALAGAVAGGVPWPVLMVVYAVAGVLEGPLLSSQLQVRSQQAPPGTRTQVFTLGAGFKLTAAAVGAGTFTLVAGAPPAVLAGVLAASHLLAAVVGAVLLRTGR</sequence>
<proteinExistence type="predicted"/>
<evidence type="ECO:0000256" key="5">
    <source>
        <dbReference type="ARBA" id="ARBA00023136"/>
    </source>
</evidence>
<organism evidence="8 9">
    <name type="scientific">Dactylosporangium aurantiacum</name>
    <dbReference type="NCBI Taxonomy" id="35754"/>
    <lineage>
        <taxon>Bacteria</taxon>
        <taxon>Bacillati</taxon>
        <taxon>Actinomycetota</taxon>
        <taxon>Actinomycetes</taxon>
        <taxon>Micromonosporales</taxon>
        <taxon>Micromonosporaceae</taxon>
        <taxon>Dactylosporangium</taxon>
    </lineage>
</organism>
<dbReference type="InterPro" id="IPR011701">
    <property type="entry name" value="MFS"/>
</dbReference>
<dbReference type="InterPro" id="IPR036259">
    <property type="entry name" value="MFS_trans_sf"/>
</dbReference>
<feature type="transmembrane region" description="Helical" evidence="7">
    <location>
        <begin position="344"/>
        <end position="362"/>
    </location>
</feature>
<feature type="transmembrane region" description="Helical" evidence="7">
    <location>
        <begin position="67"/>
        <end position="86"/>
    </location>
</feature>
<accession>A0A9Q9I9I6</accession>
<dbReference type="AlphaFoldDB" id="A0A9Q9I9I6"/>
<evidence type="ECO:0000256" key="3">
    <source>
        <dbReference type="ARBA" id="ARBA00022692"/>
    </source>
</evidence>
<feature type="transmembrane region" description="Helical" evidence="7">
    <location>
        <begin position="92"/>
        <end position="113"/>
    </location>
</feature>
<dbReference type="SUPFAM" id="SSF103473">
    <property type="entry name" value="MFS general substrate transporter"/>
    <property type="match status" value="1"/>
</dbReference>
<dbReference type="EMBL" id="CP073767">
    <property type="protein sequence ID" value="UWZ50360.1"/>
    <property type="molecule type" value="Genomic_DNA"/>
</dbReference>
<evidence type="ECO:0000313" key="8">
    <source>
        <dbReference type="EMBL" id="UWZ50360.1"/>
    </source>
</evidence>
<dbReference type="PANTHER" id="PTHR23513:SF11">
    <property type="entry name" value="STAPHYLOFERRIN A TRANSPORTER"/>
    <property type="match status" value="1"/>
</dbReference>
<dbReference type="GO" id="GO:0005886">
    <property type="term" value="C:plasma membrane"/>
    <property type="evidence" value="ECO:0007669"/>
    <property type="project" value="UniProtKB-SubCell"/>
</dbReference>
<keyword evidence="9" id="KW-1185">Reference proteome</keyword>
<feature type="transmembrane region" description="Helical" evidence="7">
    <location>
        <begin position="382"/>
        <end position="403"/>
    </location>
</feature>
<feature type="transmembrane region" description="Helical" evidence="7">
    <location>
        <begin position="287"/>
        <end position="306"/>
    </location>
</feature>
<evidence type="ECO:0000313" key="9">
    <source>
        <dbReference type="Proteomes" id="UP001058003"/>
    </source>
</evidence>
<feature type="compositionally biased region" description="Polar residues" evidence="6">
    <location>
        <begin position="193"/>
        <end position="202"/>
    </location>
</feature>
<reference evidence="8" key="1">
    <citation type="submission" date="2021-04" db="EMBL/GenBank/DDBJ databases">
        <title>Dactylosporangium aurantiacum NRRL B-8018 full assembly.</title>
        <authorList>
            <person name="Hartkoorn R.C."/>
            <person name="Beaudoing E."/>
            <person name="Hot D."/>
        </authorList>
    </citation>
    <scope>NUCLEOTIDE SEQUENCE</scope>
    <source>
        <strain evidence="8">NRRL B-8018</strain>
    </source>
</reference>
<evidence type="ECO:0000256" key="4">
    <source>
        <dbReference type="ARBA" id="ARBA00022989"/>
    </source>
</evidence>
<evidence type="ECO:0000256" key="2">
    <source>
        <dbReference type="ARBA" id="ARBA00022475"/>
    </source>
</evidence>
<name>A0A9Q9I9I6_9ACTN</name>
<dbReference type="PANTHER" id="PTHR23513">
    <property type="entry name" value="INTEGRAL MEMBRANE EFFLUX PROTEIN-RELATED"/>
    <property type="match status" value="1"/>
</dbReference>
<feature type="transmembrane region" description="Helical" evidence="7">
    <location>
        <begin position="318"/>
        <end position="338"/>
    </location>
</feature>
<evidence type="ECO:0000256" key="7">
    <source>
        <dbReference type="SAM" id="Phobius"/>
    </source>
</evidence>
<protein>
    <submittedName>
        <fullName evidence="8">MFS transporter</fullName>
    </submittedName>
</protein>
<feature type="transmembrane region" description="Helical" evidence="7">
    <location>
        <begin position="409"/>
        <end position="430"/>
    </location>
</feature>
<keyword evidence="3 7" id="KW-0812">Transmembrane</keyword>
<keyword evidence="4 7" id="KW-1133">Transmembrane helix</keyword>
<feature type="transmembrane region" description="Helical" evidence="7">
    <location>
        <begin position="134"/>
        <end position="153"/>
    </location>
</feature>
<dbReference type="Proteomes" id="UP001058003">
    <property type="component" value="Chromosome"/>
</dbReference>
<dbReference type="RefSeq" id="WP_033364321.1">
    <property type="nucleotide sequence ID" value="NZ_CP073767.1"/>
</dbReference>
<dbReference type="Pfam" id="PF07690">
    <property type="entry name" value="MFS_1"/>
    <property type="match status" value="1"/>
</dbReference>
<dbReference type="KEGG" id="daur:Daura_26335"/>
<keyword evidence="2" id="KW-1003">Cell membrane</keyword>